<dbReference type="AlphaFoldDB" id="A0A388TF69"/>
<name>A0A388TF69_9BACT</name>
<sequence>MADGETYSFEFLSSEMTVTRKGGEFFLDSNTHPASKDFIIAFMRNQFIAEFIVAKEQNREQELLDKLRNMQQPAQAVQDNQAMKQALSH</sequence>
<comment type="caution">
    <text evidence="1">The sequence shown here is derived from an EMBL/GenBank/DDBJ whole genome shotgun (WGS) entry which is preliminary data.</text>
</comment>
<evidence type="ECO:0000313" key="1">
    <source>
        <dbReference type="EMBL" id="GBR75372.1"/>
    </source>
</evidence>
<accession>A0A388TF69</accession>
<proteinExistence type="predicted"/>
<organism evidence="1 2">
    <name type="scientific">Candidatus Termititenax persephonae</name>
    <dbReference type="NCBI Taxonomy" id="2218525"/>
    <lineage>
        <taxon>Bacteria</taxon>
        <taxon>Bacillati</taxon>
        <taxon>Candidatus Margulisiibacteriota</taxon>
        <taxon>Candidatus Termititenacia</taxon>
        <taxon>Candidatus Termititenacales</taxon>
        <taxon>Candidatus Termititenacaceae</taxon>
        <taxon>Candidatus Termititenax</taxon>
    </lineage>
</organism>
<dbReference type="EMBL" id="BGZO01000001">
    <property type="protein sequence ID" value="GBR75372.1"/>
    <property type="molecule type" value="Genomic_DNA"/>
</dbReference>
<reference evidence="1 2" key="1">
    <citation type="journal article" date="2019" name="ISME J.">
        <title>Genome analyses of uncultured TG2/ZB3 bacteria in 'Margulisbacteria' specifically attached to ectosymbiotic spirochetes of protists in the termite gut.</title>
        <authorList>
            <person name="Utami Y.D."/>
            <person name="Kuwahara H."/>
            <person name="Igai K."/>
            <person name="Murakami T."/>
            <person name="Sugaya K."/>
            <person name="Morikawa T."/>
            <person name="Nagura Y."/>
            <person name="Yuki M."/>
            <person name="Deevong P."/>
            <person name="Inoue T."/>
            <person name="Kihara K."/>
            <person name="Lo N."/>
            <person name="Yamada A."/>
            <person name="Ohkuma M."/>
            <person name="Hongoh Y."/>
        </authorList>
    </citation>
    <scope>NUCLEOTIDE SEQUENCE [LARGE SCALE GENOMIC DNA]</scope>
    <source>
        <strain evidence="1">NkOx7-02</strain>
    </source>
</reference>
<evidence type="ECO:0000313" key="2">
    <source>
        <dbReference type="Proteomes" id="UP000275925"/>
    </source>
</evidence>
<protein>
    <submittedName>
        <fullName evidence="1">Uncharacterized protein</fullName>
    </submittedName>
</protein>
<dbReference type="Proteomes" id="UP000275925">
    <property type="component" value="Unassembled WGS sequence"/>
</dbReference>
<gene>
    <name evidence="1" type="ORF">NO2_0053</name>
</gene>
<keyword evidence="2" id="KW-1185">Reference proteome</keyword>